<feature type="compositionally biased region" description="Low complexity" evidence="1">
    <location>
        <begin position="43"/>
        <end position="60"/>
    </location>
</feature>
<proteinExistence type="predicted"/>
<sequence length="82" mass="7856">MTQDAGSQDTGGRESGGGTVPPGTNTEQVAPNPAGIPQPDPPEGGAAADPDSPDPADLAPGFGGDSESRPEGTVEGDLGDAS</sequence>
<evidence type="ECO:0000313" key="2">
    <source>
        <dbReference type="EMBL" id="QJY44418.1"/>
    </source>
</evidence>
<dbReference type="KEGG" id="pbro:HOP40_27820"/>
<dbReference type="EMBL" id="CP053564">
    <property type="protein sequence ID" value="QJY44418.1"/>
    <property type="molecule type" value="Genomic_DNA"/>
</dbReference>
<gene>
    <name evidence="2" type="ORF">HOP40_27820</name>
</gene>
<dbReference type="RefSeq" id="WP_172153793.1">
    <property type="nucleotide sequence ID" value="NZ_CP053564.1"/>
</dbReference>
<dbReference type="AlphaFoldDB" id="A0A6M6J9G0"/>
<feature type="compositionally biased region" description="Polar residues" evidence="1">
    <location>
        <begin position="1"/>
        <end position="10"/>
    </location>
</feature>
<dbReference type="Proteomes" id="UP000505377">
    <property type="component" value="Chromosome"/>
</dbReference>
<keyword evidence="3" id="KW-1185">Reference proteome</keyword>
<evidence type="ECO:0000313" key="3">
    <source>
        <dbReference type="Proteomes" id="UP000505377"/>
    </source>
</evidence>
<protein>
    <submittedName>
        <fullName evidence="2">Uncharacterized protein</fullName>
    </submittedName>
</protein>
<feature type="region of interest" description="Disordered" evidence="1">
    <location>
        <begin position="1"/>
        <end position="82"/>
    </location>
</feature>
<evidence type="ECO:0000256" key="1">
    <source>
        <dbReference type="SAM" id="MobiDB-lite"/>
    </source>
</evidence>
<name>A0A6M6J9G0_9PSEU</name>
<reference evidence="2 3" key="1">
    <citation type="submission" date="2020-05" db="EMBL/GenBank/DDBJ databases">
        <authorList>
            <person name="Mo P."/>
        </authorList>
    </citation>
    <scope>NUCLEOTIDE SEQUENCE [LARGE SCALE GENOMIC DNA]</scope>
    <source>
        <strain evidence="2 3">Gen01</strain>
    </source>
</reference>
<accession>A0A6M6J9G0</accession>
<organism evidence="2 3">
    <name type="scientific">Pseudonocardia broussonetiae</name>
    <dbReference type="NCBI Taxonomy" id="2736640"/>
    <lineage>
        <taxon>Bacteria</taxon>
        <taxon>Bacillati</taxon>
        <taxon>Actinomycetota</taxon>
        <taxon>Actinomycetes</taxon>
        <taxon>Pseudonocardiales</taxon>
        <taxon>Pseudonocardiaceae</taxon>
        <taxon>Pseudonocardia</taxon>
    </lineage>
</organism>